<dbReference type="RefSeq" id="XP_037222539.1">
    <property type="nucleotide sequence ID" value="XM_037362247.1"/>
</dbReference>
<dbReference type="PANTHER" id="PTHR16861:SF7">
    <property type="entry name" value="MEMBRANE ANCHOR OPY2 N-TERMINAL DOMAIN-CONTAINING PROTEIN"/>
    <property type="match status" value="1"/>
</dbReference>
<dbReference type="EMBL" id="JACAZF010000004">
    <property type="protein sequence ID" value="KAF7307520.1"/>
    <property type="molecule type" value="Genomic_DNA"/>
</dbReference>
<protein>
    <submittedName>
        <fullName evidence="3">Gpr1 family protein</fullName>
    </submittedName>
</protein>
<keyword evidence="2" id="KW-0812">Transmembrane</keyword>
<dbReference type="Proteomes" id="UP000636479">
    <property type="component" value="Unassembled WGS sequence"/>
</dbReference>
<gene>
    <name evidence="3" type="ORF">MIND_00546600</name>
</gene>
<sequence>MSSHLDAVNIVVDDSVLFDQPNTVIGDPNGGFFINRESKEFGLPARFNNTALIIQSNYGKDGWFFSFDGTSISLYGITPPLSFSQNIAFATFPFDTKSDLSTSDPATYNITKYSQPAFGGLLFSTPTLPDGASAIEIGLTGAAGIIVDYAVVSVGNLTDLRSQTIILDDTSPEIFWNGSWTGRSDLILDVPSIMPFDTQFNESGATPFTASMRPHENTTHETSRVGDGFVFQFSGSAPLVSGVTPSSDSTGSDWLLSMSFTLYTTNSSDVPTTVITNFTRDVTDSTRPHFTYFSAPLLPKGDHTLVGRILAVAGTPTPQAQIDYITYQPAFATVNEKPKFDPAKAALTLGNQSEGATSSSTSPSSSATQSNTPPSTKSNHSKHAVAAIAGGVVGGIGFIILVLLVAFWLWRRKSRRRVSEDSETFGQPAPFIGLQIPTTQLSLAGPPFKSPQSNFSAPHTMTMYSQSSALPLVYEPYLNSPVVQTQSPGSIRTLRTTASLEGTADAAELQAHMRELQTQMAQLTHQLRHQTVVSLPPSYRHGALSDTLGSTEGGAV</sequence>
<comment type="caution">
    <text evidence="3">The sequence shown here is derived from an EMBL/GenBank/DDBJ whole genome shotgun (WGS) entry which is preliminary data.</text>
</comment>
<reference evidence="3" key="1">
    <citation type="submission" date="2020-05" db="EMBL/GenBank/DDBJ databases">
        <title>Mycena genomes resolve the evolution of fungal bioluminescence.</title>
        <authorList>
            <person name="Tsai I.J."/>
        </authorList>
    </citation>
    <scope>NUCLEOTIDE SEQUENCE</scope>
    <source>
        <strain evidence="3">171206Taipei</strain>
    </source>
</reference>
<organism evidence="3 4">
    <name type="scientific">Mycena indigotica</name>
    <dbReference type="NCBI Taxonomy" id="2126181"/>
    <lineage>
        <taxon>Eukaryota</taxon>
        <taxon>Fungi</taxon>
        <taxon>Dikarya</taxon>
        <taxon>Basidiomycota</taxon>
        <taxon>Agaricomycotina</taxon>
        <taxon>Agaricomycetes</taxon>
        <taxon>Agaricomycetidae</taxon>
        <taxon>Agaricales</taxon>
        <taxon>Marasmiineae</taxon>
        <taxon>Mycenaceae</taxon>
        <taxon>Mycena</taxon>
    </lineage>
</organism>
<accession>A0A8H6SWI0</accession>
<evidence type="ECO:0000256" key="1">
    <source>
        <dbReference type="SAM" id="MobiDB-lite"/>
    </source>
</evidence>
<evidence type="ECO:0000313" key="3">
    <source>
        <dbReference type="EMBL" id="KAF7307520.1"/>
    </source>
</evidence>
<feature type="transmembrane region" description="Helical" evidence="2">
    <location>
        <begin position="384"/>
        <end position="410"/>
    </location>
</feature>
<proteinExistence type="predicted"/>
<keyword evidence="2" id="KW-0472">Membrane</keyword>
<name>A0A8H6SWI0_9AGAR</name>
<dbReference type="PANTHER" id="PTHR16861">
    <property type="entry name" value="GLYCOPROTEIN 38"/>
    <property type="match status" value="1"/>
</dbReference>
<dbReference type="OrthoDB" id="2756615at2759"/>
<feature type="region of interest" description="Disordered" evidence="1">
    <location>
        <begin position="351"/>
        <end position="380"/>
    </location>
</feature>
<feature type="compositionally biased region" description="Low complexity" evidence="1">
    <location>
        <begin position="357"/>
        <end position="376"/>
    </location>
</feature>
<keyword evidence="2" id="KW-1133">Transmembrane helix</keyword>
<evidence type="ECO:0000256" key="2">
    <source>
        <dbReference type="SAM" id="Phobius"/>
    </source>
</evidence>
<keyword evidence="4" id="KW-1185">Reference proteome</keyword>
<dbReference type="GeneID" id="59344763"/>
<dbReference type="AlphaFoldDB" id="A0A8H6SWI0"/>
<evidence type="ECO:0000313" key="4">
    <source>
        <dbReference type="Proteomes" id="UP000636479"/>
    </source>
</evidence>